<evidence type="ECO:0000313" key="3">
    <source>
        <dbReference type="Proteomes" id="UP001283341"/>
    </source>
</evidence>
<name>A0AAE0I332_9PEZI</name>
<accession>A0AAE0I332</accession>
<dbReference type="Proteomes" id="UP001283341">
    <property type="component" value="Unassembled WGS sequence"/>
</dbReference>
<gene>
    <name evidence="2" type="ORF">B0H66DRAFT_534990</name>
</gene>
<feature type="region of interest" description="Disordered" evidence="1">
    <location>
        <begin position="197"/>
        <end position="233"/>
    </location>
</feature>
<organism evidence="2 3">
    <name type="scientific">Apodospora peruviana</name>
    <dbReference type="NCBI Taxonomy" id="516989"/>
    <lineage>
        <taxon>Eukaryota</taxon>
        <taxon>Fungi</taxon>
        <taxon>Dikarya</taxon>
        <taxon>Ascomycota</taxon>
        <taxon>Pezizomycotina</taxon>
        <taxon>Sordariomycetes</taxon>
        <taxon>Sordariomycetidae</taxon>
        <taxon>Sordariales</taxon>
        <taxon>Lasiosphaeriaceae</taxon>
        <taxon>Apodospora</taxon>
    </lineage>
</organism>
<protein>
    <submittedName>
        <fullName evidence="2">Uncharacterized protein</fullName>
    </submittedName>
</protein>
<keyword evidence="3" id="KW-1185">Reference proteome</keyword>
<dbReference type="EMBL" id="JAUEDM010000005">
    <property type="protein sequence ID" value="KAK3316746.1"/>
    <property type="molecule type" value="Genomic_DNA"/>
</dbReference>
<dbReference type="AlphaFoldDB" id="A0AAE0I332"/>
<proteinExistence type="predicted"/>
<evidence type="ECO:0000313" key="2">
    <source>
        <dbReference type="EMBL" id="KAK3316746.1"/>
    </source>
</evidence>
<reference evidence="2" key="1">
    <citation type="journal article" date="2023" name="Mol. Phylogenet. Evol.">
        <title>Genome-scale phylogeny and comparative genomics of the fungal order Sordariales.</title>
        <authorList>
            <person name="Hensen N."/>
            <person name="Bonometti L."/>
            <person name="Westerberg I."/>
            <person name="Brannstrom I.O."/>
            <person name="Guillou S."/>
            <person name="Cros-Aarteil S."/>
            <person name="Calhoun S."/>
            <person name="Haridas S."/>
            <person name="Kuo A."/>
            <person name="Mondo S."/>
            <person name="Pangilinan J."/>
            <person name="Riley R."/>
            <person name="LaButti K."/>
            <person name="Andreopoulos B."/>
            <person name="Lipzen A."/>
            <person name="Chen C."/>
            <person name="Yan M."/>
            <person name="Daum C."/>
            <person name="Ng V."/>
            <person name="Clum A."/>
            <person name="Steindorff A."/>
            <person name="Ohm R.A."/>
            <person name="Martin F."/>
            <person name="Silar P."/>
            <person name="Natvig D.O."/>
            <person name="Lalanne C."/>
            <person name="Gautier V."/>
            <person name="Ament-Velasquez S.L."/>
            <person name="Kruys A."/>
            <person name="Hutchinson M.I."/>
            <person name="Powell A.J."/>
            <person name="Barry K."/>
            <person name="Miller A.N."/>
            <person name="Grigoriev I.V."/>
            <person name="Debuchy R."/>
            <person name="Gladieux P."/>
            <person name="Hiltunen Thoren M."/>
            <person name="Johannesson H."/>
        </authorList>
    </citation>
    <scope>NUCLEOTIDE SEQUENCE</scope>
    <source>
        <strain evidence="2">CBS 118394</strain>
    </source>
</reference>
<reference evidence="2" key="2">
    <citation type="submission" date="2023-06" db="EMBL/GenBank/DDBJ databases">
        <authorList>
            <consortium name="Lawrence Berkeley National Laboratory"/>
            <person name="Haridas S."/>
            <person name="Hensen N."/>
            <person name="Bonometti L."/>
            <person name="Westerberg I."/>
            <person name="Brannstrom I.O."/>
            <person name="Guillou S."/>
            <person name="Cros-Aarteil S."/>
            <person name="Calhoun S."/>
            <person name="Kuo A."/>
            <person name="Mondo S."/>
            <person name="Pangilinan J."/>
            <person name="Riley R."/>
            <person name="Labutti K."/>
            <person name="Andreopoulos B."/>
            <person name="Lipzen A."/>
            <person name="Chen C."/>
            <person name="Yanf M."/>
            <person name="Daum C."/>
            <person name="Ng V."/>
            <person name="Clum A."/>
            <person name="Steindorff A."/>
            <person name="Ohm R."/>
            <person name="Martin F."/>
            <person name="Silar P."/>
            <person name="Natvig D."/>
            <person name="Lalanne C."/>
            <person name="Gautier V."/>
            <person name="Ament-Velasquez S.L."/>
            <person name="Kruys A."/>
            <person name="Hutchinson M.I."/>
            <person name="Powell A.J."/>
            <person name="Barry K."/>
            <person name="Miller A.N."/>
            <person name="Grigoriev I.V."/>
            <person name="Debuchy R."/>
            <person name="Gladieux P."/>
            <person name="Thoren M.H."/>
            <person name="Johannesson H."/>
        </authorList>
    </citation>
    <scope>NUCLEOTIDE SEQUENCE</scope>
    <source>
        <strain evidence="2">CBS 118394</strain>
    </source>
</reference>
<comment type="caution">
    <text evidence="2">The sequence shown here is derived from an EMBL/GenBank/DDBJ whole genome shotgun (WGS) entry which is preliminary data.</text>
</comment>
<sequence length="425" mass="46636">MACSAATHADPSQDARVESTPVVPLLHRFPKGSQTHQCGFRRHQVLSLKKSSSLAQSNPEQVLRGCETYQTYLLEEQYPTATAQSPSTNLQCRPHKTQVKSALPSVQCSGGVQSTWLRSTGVDVTGGFRNRQFSQWIRSLVASIAGICQVCGKVVAKLSDAIDSIRSQRQDLGALQMEVLAIYLTLGQLQPEVEKAAAATTTATPSNVGVSENSSSSSTATPETATETTTTVPWTAELGPIIKSDRWQWNKADVMRLCERLRREKETLTLALSVMMNQGTISSTMDEIRAMVSSLQEQHVKEKLVVMDTEHPSFAEPDFVITDRRQPADPVSTAPALPRRGHPHVSSARAVEKGVLSILIAPGKEPHVYLKFRERTRSMLTSREKAAKDGSDDAKSLYESLNLVNEESRAAWEGYCIAFQGLEQI</sequence>
<evidence type="ECO:0000256" key="1">
    <source>
        <dbReference type="SAM" id="MobiDB-lite"/>
    </source>
</evidence>